<evidence type="ECO:0000256" key="1">
    <source>
        <dbReference type="SAM" id="SignalP"/>
    </source>
</evidence>
<sequence length="79" mass="8650">MSKRVIIAATAAFIAGIALAPVAASAMQKVFDSTLTPHMDISGTEDVRRFDDDKFQVKCWLYEASGGISCLPWDEAKER</sequence>
<keyword evidence="3" id="KW-1185">Reference proteome</keyword>
<comment type="caution">
    <text evidence="2">The sequence shown here is derived from an EMBL/GenBank/DDBJ whole genome shotgun (WGS) entry which is preliminary data.</text>
</comment>
<dbReference type="EMBL" id="SMRU01000012">
    <property type="protein sequence ID" value="TDF95617.1"/>
    <property type="molecule type" value="Genomic_DNA"/>
</dbReference>
<proteinExistence type="predicted"/>
<feature type="chain" id="PRO_5038423610" evidence="1">
    <location>
        <begin position="21"/>
        <end position="79"/>
    </location>
</feature>
<name>A0A4R5KM02_9MICC</name>
<dbReference type="RefSeq" id="WP_133204348.1">
    <property type="nucleotide sequence ID" value="NZ_SMRU01000012.1"/>
</dbReference>
<reference evidence="2 3" key="1">
    <citation type="submission" date="2019-03" db="EMBL/GenBank/DDBJ databases">
        <title>Whole genome sequence of Arthrobacter sp JH1-1.</title>
        <authorList>
            <person name="Trinh H.N."/>
        </authorList>
    </citation>
    <scope>NUCLEOTIDE SEQUENCE [LARGE SCALE GENOMIC DNA]</scope>
    <source>
        <strain evidence="2 3">JH1-1</strain>
    </source>
</reference>
<evidence type="ECO:0000313" key="3">
    <source>
        <dbReference type="Proteomes" id="UP000295511"/>
    </source>
</evidence>
<organism evidence="2 3">
    <name type="scientific">Arthrobacter terricola</name>
    <dbReference type="NCBI Taxonomy" id="2547396"/>
    <lineage>
        <taxon>Bacteria</taxon>
        <taxon>Bacillati</taxon>
        <taxon>Actinomycetota</taxon>
        <taxon>Actinomycetes</taxon>
        <taxon>Micrococcales</taxon>
        <taxon>Micrococcaceae</taxon>
        <taxon>Arthrobacter</taxon>
    </lineage>
</organism>
<accession>A0A4R5KM02</accession>
<dbReference type="Proteomes" id="UP000295511">
    <property type="component" value="Unassembled WGS sequence"/>
</dbReference>
<gene>
    <name evidence="2" type="ORF">E1809_11360</name>
</gene>
<keyword evidence="1" id="KW-0732">Signal</keyword>
<feature type="signal peptide" evidence="1">
    <location>
        <begin position="1"/>
        <end position="20"/>
    </location>
</feature>
<dbReference type="AlphaFoldDB" id="A0A4R5KM02"/>
<evidence type="ECO:0000313" key="2">
    <source>
        <dbReference type="EMBL" id="TDF95617.1"/>
    </source>
</evidence>
<protein>
    <submittedName>
        <fullName evidence="2">Uncharacterized protein</fullName>
    </submittedName>
</protein>